<dbReference type="SUPFAM" id="SSF48013">
    <property type="entry name" value="NusB-like"/>
    <property type="match status" value="1"/>
</dbReference>
<dbReference type="Pfam" id="PF01029">
    <property type="entry name" value="NusB"/>
    <property type="match status" value="1"/>
</dbReference>
<evidence type="ECO:0000256" key="1">
    <source>
        <dbReference type="ARBA" id="ARBA00007494"/>
    </source>
</evidence>
<keyword evidence="2 6" id="KW-0489">Methyltransferase</keyword>
<dbReference type="InterPro" id="IPR035926">
    <property type="entry name" value="NusB-like_sf"/>
</dbReference>
<keyword evidence="5 6" id="KW-0694">RNA-binding</keyword>
<dbReference type="Pfam" id="PF01189">
    <property type="entry name" value="Methyltr_RsmB-F"/>
    <property type="match status" value="1"/>
</dbReference>
<dbReference type="InterPro" id="IPR049560">
    <property type="entry name" value="MeTrfase_RsmB-F_NOP2_cat"/>
</dbReference>
<dbReference type="InterPro" id="IPR029063">
    <property type="entry name" value="SAM-dependent_MTases_sf"/>
</dbReference>
<dbReference type="Proteomes" id="UP001438953">
    <property type="component" value="Unassembled WGS sequence"/>
</dbReference>
<dbReference type="Gene3D" id="3.40.50.150">
    <property type="entry name" value="Vaccinia Virus protein VP39"/>
    <property type="match status" value="1"/>
</dbReference>
<dbReference type="CDD" id="cd02440">
    <property type="entry name" value="AdoMet_MTases"/>
    <property type="match status" value="1"/>
</dbReference>
<dbReference type="PANTHER" id="PTHR22807">
    <property type="entry name" value="NOP2 YEAST -RELATED NOL1/NOP2/FMU SUN DOMAIN-CONTAINING"/>
    <property type="match status" value="1"/>
</dbReference>
<gene>
    <name evidence="8" type="ORF">VSX56_15265</name>
</gene>
<dbReference type="EMBL" id="JAYWLC010000015">
    <property type="protein sequence ID" value="MER5173127.1"/>
    <property type="molecule type" value="Genomic_DNA"/>
</dbReference>
<evidence type="ECO:0000313" key="9">
    <source>
        <dbReference type="Proteomes" id="UP001438953"/>
    </source>
</evidence>
<dbReference type="PROSITE" id="PS01153">
    <property type="entry name" value="NOL1_NOP2_SUN"/>
    <property type="match status" value="1"/>
</dbReference>
<evidence type="ECO:0000256" key="3">
    <source>
        <dbReference type="ARBA" id="ARBA00022679"/>
    </source>
</evidence>
<dbReference type="PANTHER" id="PTHR22807:SF61">
    <property type="entry name" value="NOL1_NOP2_SUN FAMILY PROTEIN _ ANTITERMINATION NUSB DOMAIN-CONTAINING PROTEIN"/>
    <property type="match status" value="1"/>
</dbReference>
<comment type="caution">
    <text evidence="8">The sequence shown here is derived from an EMBL/GenBank/DDBJ whole genome shotgun (WGS) entry which is preliminary data.</text>
</comment>
<dbReference type="SUPFAM" id="SSF53335">
    <property type="entry name" value="S-adenosyl-L-methionine-dependent methyltransferases"/>
    <property type="match status" value="1"/>
</dbReference>
<dbReference type="InterPro" id="IPR001678">
    <property type="entry name" value="MeTrfase_RsmB-F_NOP2_dom"/>
</dbReference>
<accession>A0ABV1SJR4</accession>
<comment type="similarity">
    <text evidence="1 6">Belongs to the class I-like SAM-binding methyltransferase superfamily. RsmB/NOP family.</text>
</comment>
<dbReference type="Gene3D" id="1.10.940.10">
    <property type="entry name" value="NusB-like"/>
    <property type="match status" value="1"/>
</dbReference>
<evidence type="ECO:0000256" key="4">
    <source>
        <dbReference type="ARBA" id="ARBA00022691"/>
    </source>
</evidence>
<evidence type="ECO:0000256" key="5">
    <source>
        <dbReference type="ARBA" id="ARBA00022884"/>
    </source>
</evidence>
<dbReference type="InterPro" id="IPR023267">
    <property type="entry name" value="RCMT"/>
</dbReference>
<feature type="binding site" evidence="6">
    <location>
        <position position="261"/>
    </location>
    <ligand>
        <name>S-adenosyl-L-methionine</name>
        <dbReference type="ChEBI" id="CHEBI:59789"/>
    </ligand>
</feature>
<evidence type="ECO:0000313" key="8">
    <source>
        <dbReference type="EMBL" id="MER5173127.1"/>
    </source>
</evidence>
<feature type="binding site" evidence="6">
    <location>
        <position position="303"/>
    </location>
    <ligand>
        <name>S-adenosyl-L-methionine</name>
        <dbReference type="ChEBI" id="CHEBI:59789"/>
    </ligand>
</feature>
<proteinExistence type="inferred from homology"/>
<feature type="active site" description="Nucleophile" evidence="6">
    <location>
        <position position="356"/>
    </location>
</feature>
<reference evidence="8 9" key="1">
    <citation type="submission" date="2024-01" db="EMBL/GenBank/DDBJ databases">
        <authorList>
            <person name="Deng Y."/>
            <person name="Su J."/>
        </authorList>
    </citation>
    <scope>NUCLEOTIDE SEQUENCE [LARGE SCALE GENOMIC DNA]</scope>
    <source>
        <strain evidence="8 9">CPCC 100088</strain>
    </source>
</reference>
<sequence length="424" mass="46207">MAKPDPARRAALGLIVGVLEDHLSPADQIAMDALDGLSPGEKARAQRLATSTLRHMERADKMLKPFLRRKPTPDIMALLRLATVELCAEGGAAHGVVDAAVTLCKSGGKRTDSFAGLVNAVLRKVAEDTARWETLPYGQLPGWLRGRLMSSYGKVTVQKMEEAHQRPAPVDISVKENPADWAERLEGEVLPTGSVRLHQPGQIRDLPGFAEGDWWVQDAAASLAAKALAPSAGMRVLDLCAAPGGKTMQLAAMGAEVTALDLSERRLQRLHENLERCKLTATVIAADALGWEPEAPFDAILLDAPCSATGTIRRHPELPAIKDSTSIKGLFALQEEILERAMGWLAPEGRLTYVTCSLLPEEGETQIRRALERHPDWEVVPVTIDGIDPAWITEEGGLRLRPDYWADKGGMDGFYIATLRRRPQ</sequence>
<feature type="domain" description="SAM-dependent MTase RsmB/NOP-type" evidence="7">
    <location>
        <begin position="132"/>
        <end position="422"/>
    </location>
</feature>
<evidence type="ECO:0000256" key="2">
    <source>
        <dbReference type="ARBA" id="ARBA00022603"/>
    </source>
</evidence>
<keyword evidence="4 6" id="KW-0949">S-adenosyl-L-methionine</keyword>
<evidence type="ECO:0000259" key="7">
    <source>
        <dbReference type="PROSITE" id="PS51686"/>
    </source>
</evidence>
<dbReference type="RefSeq" id="WP_350938385.1">
    <property type="nucleotide sequence ID" value="NZ_JAYWLC010000015.1"/>
</dbReference>
<keyword evidence="3 6" id="KW-0808">Transferase</keyword>
<dbReference type="InterPro" id="IPR018314">
    <property type="entry name" value="RsmB/NOL1/NOP2-like_CS"/>
</dbReference>
<protein>
    <submittedName>
        <fullName evidence="8">Transcription antitermination factor NusB</fullName>
    </submittedName>
</protein>
<reference evidence="8 9" key="2">
    <citation type="submission" date="2024-06" db="EMBL/GenBank/DDBJ databases">
        <title>Thioclava kandeliae sp. nov. from a rhizosphere soil sample of Kandelia candel in a mangrove.</title>
        <authorList>
            <person name="Mu T."/>
        </authorList>
    </citation>
    <scope>NUCLEOTIDE SEQUENCE [LARGE SCALE GENOMIC DNA]</scope>
    <source>
        <strain evidence="8 9">CPCC 100088</strain>
    </source>
</reference>
<name>A0ABV1SJR4_9RHOB</name>
<organism evidence="8 9">
    <name type="scientific">Thioclava kandeliae</name>
    <dbReference type="NCBI Taxonomy" id="3070818"/>
    <lineage>
        <taxon>Bacteria</taxon>
        <taxon>Pseudomonadati</taxon>
        <taxon>Pseudomonadota</taxon>
        <taxon>Alphaproteobacteria</taxon>
        <taxon>Rhodobacterales</taxon>
        <taxon>Paracoccaceae</taxon>
        <taxon>Thioclava</taxon>
    </lineage>
</organism>
<dbReference type="PROSITE" id="PS51686">
    <property type="entry name" value="SAM_MT_RSMB_NOP"/>
    <property type="match status" value="1"/>
</dbReference>
<feature type="binding site" evidence="6">
    <location>
        <position position="287"/>
    </location>
    <ligand>
        <name>S-adenosyl-L-methionine</name>
        <dbReference type="ChEBI" id="CHEBI:59789"/>
    </ligand>
</feature>
<dbReference type="PRINTS" id="PR02008">
    <property type="entry name" value="RCMTFAMILY"/>
</dbReference>
<evidence type="ECO:0000256" key="6">
    <source>
        <dbReference type="PROSITE-ProRule" id="PRU01023"/>
    </source>
</evidence>
<feature type="binding site" evidence="6">
    <location>
        <begin position="240"/>
        <end position="246"/>
    </location>
    <ligand>
        <name>S-adenosyl-L-methionine</name>
        <dbReference type="ChEBI" id="CHEBI:59789"/>
    </ligand>
</feature>
<keyword evidence="9" id="KW-1185">Reference proteome</keyword>
<dbReference type="InterPro" id="IPR006027">
    <property type="entry name" value="NusB_RsmB_TIM44"/>
</dbReference>